<dbReference type="PANTHER" id="PTHR44085:SF2">
    <property type="entry name" value="SEPIAPTERIN REDUCTASE"/>
    <property type="match status" value="1"/>
</dbReference>
<keyword evidence="2" id="KW-0963">Cytoplasm</keyword>
<evidence type="ECO:0000256" key="2">
    <source>
        <dbReference type="ARBA" id="ARBA00022490"/>
    </source>
</evidence>
<accession>A0A921EP36</accession>
<comment type="subcellular location">
    <subcellularLocation>
        <location evidence="1">Cytoplasm</location>
    </subcellularLocation>
</comment>
<dbReference type="AlphaFoldDB" id="A0A921EP36"/>
<dbReference type="InterPro" id="IPR051721">
    <property type="entry name" value="Biopterin_syn/organic_redct"/>
</dbReference>
<dbReference type="PANTHER" id="PTHR44085">
    <property type="entry name" value="SEPIAPTERIN REDUCTASE"/>
    <property type="match status" value="1"/>
</dbReference>
<evidence type="ECO:0000256" key="1">
    <source>
        <dbReference type="ARBA" id="ARBA00004496"/>
    </source>
</evidence>
<organism evidence="5 6">
    <name type="scientific">Tessaracoccus flavescens</name>
    <dbReference type="NCBI Taxonomy" id="399497"/>
    <lineage>
        <taxon>Bacteria</taxon>
        <taxon>Bacillati</taxon>
        <taxon>Actinomycetota</taxon>
        <taxon>Actinomycetes</taxon>
        <taxon>Propionibacteriales</taxon>
        <taxon>Propionibacteriaceae</taxon>
        <taxon>Tessaracoccus</taxon>
    </lineage>
</organism>
<gene>
    <name evidence="5" type="ORF">K8V15_04700</name>
</gene>
<evidence type="ECO:0000313" key="5">
    <source>
        <dbReference type="EMBL" id="HJE51266.1"/>
    </source>
</evidence>
<dbReference type="SUPFAM" id="SSF51735">
    <property type="entry name" value="NAD(P)-binding Rossmann-fold domains"/>
    <property type="match status" value="1"/>
</dbReference>
<reference evidence="5" key="2">
    <citation type="submission" date="2021-09" db="EMBL/GenBank/DDBJ databases">
        <authorList>
            <person name="Gilroy R."/>
        </authorList>
    </citation>
    <scope>NUCLEOTIDE SEQUENCE</scope>
    <source>
        <strain evidence="5">ChiGjej3B3-7470</strain>
    </source>
</reference>
<evidence type="ECO:0000256" key="3">
    <source>
        <dbReference type="ARBA" id="ARBA00022857"/>
    </source>
</evidence>
<comment type="caution">
    <text evidence="5">The sequence shown here is derived from an EMBL/GenBank/DDBJ whole genome shotgun (WGS) entry which is preliminary data.</text>
</comment>
<dbReference type="Pfam" id="PF00106">
    <property type="entry name" value="adh_short"/>
    <property type="match status" value="1"/>
</dbReference>
<dbReference type="PRINTS" id="PR00081">
    <property type="entry name" value="GDHRDH"/>
</dbReference>
<proteinExistence type="predicted"/>
<dbReference type="InterPro" id="IPR002347">
    <property type="entry name" value="SDR_fam"/>
</dbReference>
<protein>
    <submittedName>
        <fullName evidence="5">SDR family NAD(P)-dependent oxidoreductase</fullName>
    </submittedName>
</protein>
<dbReference type="EMBL" id="DYZF01000116">
    <property type="protein sequence ID" value="HJE51266.1"/>
    <property type="molecule type" value="Genomic_DNA"/>
</dbReference>
<evidence type="ECO:0000256" key="4">
    <source>
        <dbReference type="ARBA" id="ARBA00023002"/>
    </source>
</evidence>
<dbReference type="GO" id="GO:0006729">
    <property type="term" value="P:tetrahydrobiopterin biosynthetic process"/>
    <property type="evidence" value="ECO:0007669"/>
    <property type="project" value="TreeGrafter"/>
</dbReference>
<reference evidence="5" key="1">
    <citation type="journal article" date="2021" name="PeerJ">
        <title>Extensive microbial diversity within the chicken gut microbiome revealed by metagenomics and culture.</title>
        <authorList>
            <person name="Gilroy R."/>
            <person name="Ravi A."/>
            <person name="Getino M."/>
            <person name="Pursley I."/>
            <person name="Horton D.L."/>
            <person name="Alikhan N.F."/>
            <person name="Baker D."/>
            <person name="Gharbi K."/>
            <person name="Hall N."/>
            <person name="Watson M."/>
            <person name="Adriaenssens E.M."/>
            <person name="Foster-Nyarko E."/>
            <person name="Jarju S."/>
            <person name="Secka A."/>
            <person name="Antonio M."/>
            <person name="Oren A."/>
            <person name="Chaudhuri R.R."/>
            <person name="La Ragione R."/>
            <person name="Hildebrand F."/>
            <person name="Pallen M.J."/>
        </authorList>
    </citation>
    <scope>NUCLEOTIDE SEQUENCE</scope>
    <source>
        <strain evidence="5">ChiGjej3B3-7470</strain>
    </source>
</reference>
<dbReference type="Proteomes" id="UP000712713">
    <property type="component" value="Unassembled WGS sequence"/>
</dbReference>
<dbReference type="GO" id="GO:0004757">
    <property type="term" value="F:sepiapterin reductase (NADP+) activity"/>
    <property type="evidence" value="ECO:0007669"/>
    <property type="project" value="TreeGrafter"/>
</dbReference>
<keyword evidence="3" id="KW-0521">NADP</keyword>
<sequence length="223" mass="22839">MNKAIITGNSRGLGQALVTQLESRGWSVLGLSRSSGLDLSSPEALVEWLDGGTLRTFLADATDVLLINNAAAVGPGVPVGQGKAADVVTAVNLNVTAPILLTEAVLAQRPDGVPVRVAHISSGAGRRAIEGWSVYCATKAAVDMHASTLAAEATDGVRAAAIAPGIVDTDMQASIRGNEGFPGREQFIEYKETGQLASPDDAAAAVLAVIDSPGFGQEPVTRI</sequence>
<dbReference type="InterPro" id="IPR036291">
    <property type="entry name" value="NAD(P)-bd_dom_sf"/>
</dbReference>
<name>A0A921EP36_9ACTN</name>
<keyword evidence="4" id="KW-0560">Oxidoreductase</keyword>
<dbReference type="Gene3D" id="3.40.50.720">
    <property type="entry name" value="NAD(P)-binding Rossmann-like Domain"/>
    <property type="match status" value="1"/>
</dbReference>
<dbReference type="GO" id="GO:0005737">
    <property type="term" value="C:cytoplasm"/>
    <property type="evidence" value="ECO:0007669"/>
    <property type="project" value="UniProtKB-SubCell"/>
</dbReference>
<evidence type="ECO:0000313" key="6">
    <source>
        <dbReference type="Proteomes" id="UP000712713"/>
    </source>
</evidence>